<organism evidence="2 3">
    <name type="scientific">Azospirillum isscasi</name>
    <dbReference type="NCBI Taxonomy" id="3053926"/>
    <lineage>
        <taxon>Bacteria</taxon>
        <taxon>Pseudomonadati</taxon>
        <taxon>Pseudomonadota</taxon>
        <taxon>Alphaproteobacteria</taxon>
        <taxon>Rhodospirillales</taxon>
        <taxon>Azospirillaceae</taxon>
        <taxon>Azospirillum</taxon>
    </lineage>
</organism>
<dbReference type="Proteomes" id="UP001227317">
    <property type="component" value="Unassembled WGS sequence"/>
</dbReference>
<accession>A0ABU0WF39</accession>
<comment type="caution">
    <text evidence="2">The sequence shown here is derived from an EMBL/GenBank/DDBJ whole genome shotgun (WGS) entry which is preliminary data.</text>
</comment>
<proteinExistence type="predicted"/>
<evidence type="ECO:0000256" key="1">
    <source>
        <dbReference type="SAM" id="Phobius"/>
    </source>
</evidence>
<reference evidence="2 3" key="1">
    <citation type="submission" date="2023-06" db="EMBL/GenBank/DDBJ databases">
        <title>Azospirillum isscasensis sp.nov, a bacterium isolated from rhizosphere soil of rice.</title>
        <authorList>
            <person name="Wang H."/>
        </authorList>
    </citation>
    <scope>NUCLEOTIDE SEQUENCE [LARGE SCALE GENOMIC DNA]</scope>
    <source>
        <strain evidence="2 3">C340-1</strain>
    </source>
</reference>
<dbReference type="EMBL" id="JAUJFI010000030">
    <property type="protein sequence ID" value="MDQ2102796.1"/>
    <property type="molecule type" value="Genomic_DNA"/>
</dbReference>
<protein>
    <submittedName>
        <fullName evidence="2">VirB3 family type IV secretion system protein</fullName>
    </submittedName>
</protein>
<keyword evidence="3" id="KW-1185">Reference proteome</keyword>
<feature type="transmembrane region" description="Helical" evidence="1">
    <location>
        <begin position="39"/>
        <end position="66"/>
    </location>
</feature>
<dbReference type="RefSeq" id="WP_306705226.1">
    <property type="nucleotide sequence ID" value="NZ_JAUJFI010000030.1"/>
</dbReference>
<sequence>MDTPLPLPSVPEGWEKPVRRTSVRPTKLPLGVPMELLAIALWLAAELWLALGAIPQAVAGFLLVFLTARYLTRRDPWWLEIVRQNASAWLLRALRTRGRSLGISSYRAPR</sequence>
<keyword evidence="1" id="KW-0812">Transmembrane</keyword>
<gene>
    <name evidence="2" type="ORF">QSG27_08850</name>
</gene>
<evidence type="ECO:0000313" key="2">
    <source>
        <dbReference type="EMBL" id="MDQ2102796.1"/>
    </source>
</evidence>
<evidence type="ECO:0000313" key="3">
    <source>
        <dbReference type="Proteomes" id="UP001227317"/>
    </source>
</evidence>
<name>A0ABU0WF39_9PROT</name>
<keyword evidence="1" id="KW-1133">Transmembrane helix</keyword>
<keyword evidence="1" id="KW-0472">Membrane</keyword>